<feature type="transmembrane region" description="Helical" evidence="12">
    <location>
        <begin position="828"/>
        <end position="848"/>
    </location>
</feature>
<dbReference type="Pfam" id="PF25969">
    <property type="entry name" value="NUDT9_N"/>
    <property type="match status" value="1"/>
</dbReference>
<evidence type="ECO:0000256" key="6">
    <source>
        <dbReference type="ARBA" id="ARBA00022692"/>
    </source>
</evidence>
<gene>
    <name evidence="16" type="primary">LOC111112589</name>
</gene>
<protein>
    <submittedName>
        <fullName evidence="16">Transient receptor potential cation channel subfamily M member 1-like</fullName>
    </submittedName>
</protein>
<feature type="transmembrane region" description="Helical" evidence="12">
    <location>
        <begin position="963"/>
        <end position="985"/>
    </location>
</feature>
<keyword evidence="9" id="KW-0406">Ion transport</keyword>
<evidence type="ECO:0000256" key="12">
    <source>
        <dbReference type="SAM" id="Phobius"/>
    </source>
</evidence>
<evidence type="ECO:0000256" key="7">
    <source>
        <dbReference type="ARBA" id="ARBA00022837"/>
    </source>
</evidence>
<dbReference type="PANTHER" id="PTHR13800">
    <property type="entry name" value="TRANSIENT RECEPTOR POTENTIAL CATION CHANNEL, SUBFAMILY M, MEMBER 6"/>
    <property type="match status" value="1"/>
</dbReference>
<feature type="transmembrane region" description="Helical" evidence="12">
    <location>
        <begin position="854"/>
        <end position="873"/>
    </location>
</feature>
<evidence type="ECO:0000259" key="13">
    <source>
        <dbReference type="Pfam" id="PF18139"/>
    </source>
</evidence>
<evidence type="ECO:0000256" key="2">
    <source>
        <dbReference type="ARBA" id="ARBA00022448"/>
    </source>
</evidence>
<evidence type="ECO:0000256" key="4">
    <source>
        <dbReference type="ARBA" id="ARBA00022568"/>
    </source>
</evidence>
<dbReference type="PANTHER" id="PTHR13800:SF41">
    <property type="entry name" value="PROTEIN CED-11"/>
    <property type="match status" value="1"/>
</dbReference>
<keyword evidence="3" id="KW-1003">Cell membrane</keyword>
<dbReference type="Proteomes" id="UP000694844">
    <property type="component" value="Chromosome 1"/>
</dbReference>
<dbReference type="GO" id="GO:0005262">
    <property type="term" value="F:calcium channel activity"/>
    <property type="evidence" value="ECO:0007669"/>
    <property type="project" value="UniProtKB-KW"/>
</dbReference>
<evidence type="ECO:0000313" key="16">
    <source>
        <dbReference type="RefSeq" id="XP_022305861.1"/>
    </source>
</evidence>
<dbReference type="GeneID" id="111112589"/>
<feature type="transmembrane region" description="Helical" evidence="12">
    <location>
        <begin position="885"/>
        <end position="910"/>
    </location>
</feature>
<evidence type="ECO:0000259" key="14">
    <source>
        <dbReference type="Pfam" id="PF25508"/>
    </source>
</evidence>
<reference evidence="16" key="2">
    <citation type="submission" date="2025-08" db="UniProtKB">
        <authorList>
            <consortium name="RefSeq"/>
        </authorList>
    </citation>
    <scope>IDENTIFICATION</scope>
    <source>
        <tissue evidence="16">Whole sample</tissue>
    </source>
</reference>
<evidence type="ECO:0000256" key="1">
    <source>
        <dbReference type="ARBA" id="ARBA00004651"/>
    </source>
</evidence>
<dbReference type="InterPro" id="IPR041491">
    <property type="entry name" value="TRPM_SLOG"/>
</dbReference>
<feature type="domain" description="TRPM SLOG" evidence="13">
    <location>
        <begin position="67"/>
        <end position="387"/>
    </location>
</feature>
<feature type="domain" description="TRPM-like" evidence="14">
    <location>
        <begin position="462"/>
        <end position="701"/>
    </location>
</feature>
<evidence type="ECO:0000256" key="8">
    <source>
        <dbReference type="ARBA" id="ARBA00022989"/>
    </source>
</evidence>
<keyword evidence="7" id="KW-0106">Calcium</keyword>
<organism evidence="15 16">
    <name type="scientific">Crassostrea virginica</name>
    <name type="common">Eastern oyster</name>
    <dbReference type="NCBI Taxonomy" id="6565"/>
    <lineage>
        <taxon>Eukaryota</taxon>
        <taxon>Metazoa</taxon>
        <taxon>Spiralia</taxon>
        <taxon>Lophotrochozoa</taxon>
        <taxon>Mollusca</taxon>
        <taxon>Bivalvia</taxon>
        <taxon>Autobranchia</taxon>
        <taxon>Pteriomorphia</taxon>
        <taxon>Ostreida</taxon>
        <taxon>Ostreoidea</taxon>
        <taxon>Ostreidae</taxon>
        <taxon>Crassostrea</taxon>
    </lineage>
</organism>
<evidence type="ECO:0000256" key="3">
    <source>
        <dbReference type="ARBA" id="ARBA00022475"/>
    </source>
</evidence>
<keyword evidence="4" id="KW-0109">Calcium transport</keyword>
<dbReference type="Pfam" id="PF18139">
    <property type="entry name" value="LSDAT_euk"/>
    <property type="match status" value="1"/>
</dbReference>
<sequence length="1590" mass="185013">MGDSDLLDFNMDYLMVDEDQYRTVTSLSSYISRGSVDNLTETSSPVTGGILKFEFDGGSCEESHQSYFVSIKEDSSMDSLAKYMSKIWRKRTPDIIVSVISSISHFKTWEELAQVEDFQSGLTQALNTTNMWVLTNGLDGGISRIVGDAIHNEHERRSILLSRANTAYGKITHSAHVEELTKLTVIGVVPKSALTYGADIATNRDVVVQLKNKGMRAKRHTSELNAEHSHFILLDEITDLKEIMALRYKIEERLLTPIGRGKKYRKMLNLSDPNLNIEEASAFLEHSDIISSTFTPMVGLLIQGGPIDIEHVVDLLRKRVPVLVVKGTGLAADLVSFAFNEKIIHPSDEHETYLKQELIKRMLVCFPNDFQDDEPARNHCRDLIIECGNLALQENRKYITVLDIEADPSGLKNLDKYLLLALFESQGTKQGVQFQEQFQSDLKLTMDWNRCDLAESLIFRKYSWKSIKITPELFDRALLKKDREKFLDMFLEKKTVILHQYLNHKKLLYLFNQVEKPEFFCHICLEGVLAKIPGTCYPVDKYFLMDRDSELNQILNKLTGLENLVSSYDLSMNASGKYVCDKGAAERKALLALIYWAALTNNPKIVKSLWLWSEQPMVTALIISRIWHQMSKNWVKDLDTKRQLKEDAIEFGKHAVDLLDLSYKDSALHAIASLDDKLPEFGNKTVTQVAQLCRNKYFIAHKSCQKWMMHRWHGVLRIREVDYRIFKLPEWVKIYLSILCIIPMFFWVTYDVQKNSVPVKEEEEDDEEEDHIEATETLPLSGDEKWKRSRKANVTYHVKEMLSYGRQNLKVPVFLQFYYFYSAPIVKFYISQFFYVLYLLLFSVAVIIPSCGDIQIDIILYFWTFMLWIEVIRKTIMKKKKHKELNVHWTVVEIILIFLYLLTIGIIRIIPRYIPSIKYTTAKFIMSLGLIYFYYRTINIYFPISPVLGPMLISIKRMVRYDFITWFKMFLIIMVSGGIAIQATLYPNYPFGEYGITMAISRALFAMFLTKIDDLDGGSSKCHGFYENQTTSVCYDAAASFWNRNITKVRFTHEYATCPHRSFGGYAITIQYLLLTKLIFITLLYALFSATTNKIQAESEKIWKFQLHSLIVDFETRLRLPAPFNFFSYIIMVLEQFFHMGKSVYKWIWRSSCCVQHKDLHTDKSSVVSKKHHSDFTFWRTLMKKLKKKQKQEEINAQRPLEQEQRMQQLVTQALLQSQFNDKLTEQLSSLERNIMACQMALEQVHHKIDTMDPKKVPDMEKSTNLHMASRESPYPGTSVERFPVFDKYINWEETYPAYDPVLYTKPIEEYPEDVRPLIDLDYIELIHKLEDVSLGQEDRQSILSTQTLHRPLWNVAASYNINDTNMEINRMSWIDKDGVPIKYALDSYYIPLNPNGRTGLRGRGKLWRWGPNHCVKVVISRWKRFKPQNDFIKVNDKRVMEVIVLQKRASGELTLPEGKEYGQLSLYSAVCKKFMDKVFGQKNAEIDEQMSENQLVEFFQQFVEPHRGPFTGFTSGIIYKGYMDDPCNTDNAWREAEVWNIHYHVPDNLDSKIINKEKRWKEVSSYLHLPGNQNLIVQETARMHGAYYV</sequence>
<keyword evidence="2" id="KW-0813">Transport</keyword>
<keyword evidence="10 12" id="KW-0472">Membrane</keyword>
<dbReference type="InterPro" id="IPR015797">
    <property type="entry name" value="NUDIX_hydrolase-like_dom_sf"/>
</dbReference>
<keyword evidence="11" id="KW-0407">Ion channel</keyword>
<dbReference type="Pfam" id="PF25508">
    <property type="entry name" value="TRPM2"/>
    <property type="match status" value="1"/>
</dbReference>
<dbReference type="GO" id="GO:0005886">
    <property type="term" value="C:plasma membrane"/>
    <property type="evidence" value="ECO:0007669"/>
    <property type="project" value="UniProtKB-SubCell"/>
</dbReference>
<evidence type="ECO:0000256" key="11">
    <source>
        <dbReference type="ARBA" id="ARBA00023303"/>
    </source>
</evidence>
<keyword evidence="8 12" id="KW-1133">Transmembrane helix</keyword>
<feature type="transmembrane region" description="Helical" evidence="12">
    <location>
        <begin position="731"/>
        <end position="750"/>
    </location>
</feature>
<reference evidence="15" key="1">
    <citation type="submission" date="2024-06" db="UniProtKB">
        <authorList>
            <consortium name="RefSeq"/>
        </authorList>
    </citation>
    <scope>NUCLEOTIDE SEQUENCE [LARGE SCALE GENOMIC DNA]</scope>
</reference>
<evidence type="ECO:0000256" key="9">
    <source>
        <dbReference type="ARBA" id="ARBA00023065"/>
    </source>
</evidence>
<evidence type="ECO:0000313" key="15">
    <source>
        <dbReference type="Proteomes" id="UP000694844"/>
    </source>
</evidence>
<comment type="subcellular location">
    <subcellularLocation>
        <location evidence="1">Cell membrane</location>
        <topology evidence="1">Multi-pass membrane protein</topology>
    </subcellularLocation>
</comment>
<dbReference type="OrthoDB" id="301415at2759"/>
<keyword evidence="15" id="KW-1185">Reference proteome</keyword>
<dbReference type="InterPro" id="IPR050927">
    <property type="entry name" value="TRPM"/>
</dbReference>
<dbReference type="KEGG" id="cvn:111112589"/>
<dbReference type="Gene3D" id="3.90.79.10">
    <property type="entry name" value="Nucleoside Triphosphate Pyrophosphohydrolase"/>
    <property type="match status" value="1"/>
</dbReference>
<proteinExistence type="predicted"/>
<evidence type="ECO:0000256" key="5">
    <source>
        <dbReference type="ARBA" id="ARBA00022673"/>
    </source>
</evidence>
<dbReference type="RefSeq" id="XP_022305861.1">
    <property type="nucleotide sequence ID" value="XM_022450153.1"/>
</dbReference>
<dbReference type="SUPFAM" id="SSF55811">
    <property type="entry name" value="Nudix"/>
    <property type="match status" value="1"/>
</dbReference>
<evidence type="ECO:0000256" key="10">
    <source>
        <dbReference type="ARBA" id="ARBA00023136"/>
    </source>
</evidence>
<name>A0A8B8BSB6_CRAVI</name>
<accession>A0A8B8BSB6</accession>
<keyword evidence="5" id="KW-0107">Calcium channel</keyword>
<feature type="transmembrane region" description="Helical" evidence="12">
    <location>
        <begin position="1070"/>
        <end position="1088"/>
    </location>
</feature>
<keyword evidence="6 12" id="KW-0812">Transmembrane</keyword>
<dbReference type="InterPro" id="IPR057366">
    <property type="entry name" value="TRPM-like"/>
</dbReference>